<gene>
    <name evidence="10" type="ORF">COLO4_32729</name>
</gene>
<evidence type="ECO:0000256" key="6">
    <source>
        <dbReference type="ARBA" id="ARBA00022989"/>
    </source>
</evidence>
<dbReference type="Proteomes" id="UP000187203">
    <property type="component" value="Unassembled WGS sequence"/>
</dbReference>
<dbReference type="Pfam" id="PF04535">
    <property type="entry name" value="CASP_dom"/>
    <property type="match status" value="1"/>
</dbReference>
<organism evidence="10 11">
    <name type="scientific">Corchorus olitorius</name>
    <dbReference type="NCBI Taxonomy" id="93759"/>
    <lineage>
        <taxon>Eukaryota</taxon>
        <taxon>Viridiplantae</taxon>
        <taxon>Streptophyta</taxon>
        <taxon>Embryophyta</taxon>
        <taxon>Tracheophyta</taxon>
        <taxon>Spermatophyta</taxon>
        <taxon>Magnoliopsida</taxon>
        <taxon>eudicotyledons</taxon>
        <taxon>Gunneridae</taxon>
        <taxon>Pentapetalae</taxon>
        <taxon>rosids</taxon>
        <taxon>malvids</taxon>
        <taxon>Malvales</taxon>
        <taxon>Malvaceae</taxon>
        <taxon>Grewioideae</taxon>
        <taxon>Apeibeae</taxon>
        <taxon>Corchorus</taxon>
    </lineage>
</organism>
<evidence type="ECO:0000256" key="8">
    <source>
        <dbReference type="RuleBase" id="RU361233"/>
    </source>
</evidence>
<dbReference type="InterPro" id="IPR006702">
    <property type="entry name" value="CASP_dom"/>
</dbReference>
<accession>A0A1R3GY94</accession>
<evidence type="ECO:0000256" key="7">
    <source>
        <dbReference type="ARBA" id="ARBA00023136"/>
    </source>
</evidence>
<dbReference type="PANTHER" id="PTHR33573:SF17">
    <property type="entry name" value="CASP-LIKE PROTEIN 4D1"/>
    <property type="match status" value="1"/>
</dbReference>
<evidence type="ECO:0000256" key="4">
    <source>
        <dbReference type="ARBA" id="ARBA00022475"/>
    </source>
</evidence>
<feature type="transmembrane region" description="Helical" evidence="8">
    <location>
        <begin position="12"/>
        <end position="34"/>
    </location>
</feature>
<reference evidence="11" key="1">
    <citation type="submission" date="2013-09" db="EMBL/GenBank/DDBJ databases">
        <title>Corchorus olitorius genome sequencing.</title>
        <authorList>
            <person name="Alam M."/>
            <person name="Haque M.S."/>
            <person name="Islam M.S."/>
            <person name="Emdad E.M."/>
            <person name="Islam M.M."/>
            <person name="Ahmed B."/>
            <person name="Halim A."/>
            <person name="Hossen Q.M.M."/>
            <person name="Hossain M.Z."/>
            <person name="Ahmed R."/>
            <person name="Khan M.M."/>
            <person name="Islam R."/>
            <person name="Rashid M.M."/>
            <person name="Khan S.A."/>
            <person name="Rahman M.S."/>
            <person name="Alam M."/>
            <person name="Yahiya A.S."/>
            <person name="Khan M.S."/>
            <person name="Azam M.S."/>
            <person name="Haque T."/>
            <person name="Lashkar M.Z.H."/>
            <person name="Akhand A.I."/>
            <person name="Morshed G."/>
            <person name="Roy S."/>
            <person name="Uddin K.S."/>
            <person name="Rabeya T."/>
            <person name="Hossain A.S."/>
            <person name="Chowdhury A."/>
            <person name="Snigdha A.R."/>
            <person name="Mortoza M.S."/>
            <person name="Matin S.A."/>
            <person name="Hoque S.M.E."/>
            <person name="Islam M.K."/>
            <person name="Roy D.K."/>
            <person name="Haider R."/>
            <person name="Moosa M.M."/>
            <person name="Elias S.M."/>
            <person name="Hasan A.M."/>
            <person name="Jahan S."/>
            <person name="Shafiuddin M."/>
            <person name="Mahmood N."/>
            <person name="Shommy N.S."/>
        </authorList>
    </citation>
    <scope>NUCLEOTIDE SEQUENCE [LARGE SCALE GENOMIC DNA]</scope>
    <source>
        <strain evidence="11">cv. O-4</strain>
    </source>
</reference>
<keyword evidence="4 8" id="KW-1003">Cell membrane</keyword>
<evidence type="ECO:0000256" key="5">
    <source>
        <dbReference type="ARBA" id="ARBA00022692"/>
    </source>
</evidence>
<evidence type="ECO:0000313" key="11">
    <source>
        <dbReference type="Proteomes" id="UP000187203"/>
    </source>
</evidence>
<keyword evidence="11" id="KW-1185">Reference proteome</keyword>
<comment type="caution">
    <text evidence="10">The sequence shown here is derived from an EMBL/GenBank/DDBJ whole genome shotgun (WGS) entry which is preliminary data.</text>
</comment>
<evidence type="ECO:0000313" key="10">
    <source>
        <dbReference type="EMBL" id="OMO63098.1"/>
    </source>
</evidence>
<evidence type="ECO:0000256" key="2">
    <source>
        <dbReference type="ARBA" id="ARBA00007651"/>
    </source>
</evidence>
<dbReference type="OrthoDB" id="685197at2759"/>
<name>A0A1R3GY94_9ROSI</name>
<comment type="subunit">
    <text evidence="3 8">Homodimer and heterodimers.</text>
</comment>
<dbReference type="AlphaFoldDB" id="A0A1R3GY94"/>
<dbReference type="GO" id="GO:0005886">
    <property type="term" value="C:plasma membrane"/>
    <property type="evidence" value="ECO:0007669"/>
    <property type="project" value="UniProtKB-SubCell"/>
</dbReference>
<keyword evidence="7 8" id="KW-0472">Membrane</keyword>
<feature type="transmembrane region" description="Helical" evidence="8">
    <location>
        <begin position="146"/>
        <end position="168"/>
    </location>
</feature>
<feature type="transmembrane region" description="Helical" evidence="8">
    <location>
        <begin position="54"/>
        <end position="78"/>
    </location>
</feature>
<feature type="transmembrane region" description="Helical" evidence="8">
    <location>
        <begin position="99"/>
        <end position="116"/>
    </location>
</feature>
<comment type="subcellular location">
    <subcellularLocation>
        <location evidence="1 8">Cell membrane</location>
        <topology evidence="1 8">Multi-pass membrane protein</topology>
    </subcellularLocation>
</comment>
<dbReference type="PANTHER" id="PTHR33573">
    <property type="entry name" value="CASP-LIKE PROTEIN 4A4"/>
    <property type="match status" value="1"/>
</dbReference>
<proteinExistence type="inferred from homology"/>
<evidence type="ECO:0000256" key="1">
    <source>
        <dbReference type="ARBA" id="ARBA00004651"/>
    </source>
</evidence>
<comment type="similarity">
    <text evidence="2 8">Belongs to the Casparian strip membrane proteins (CASP) family.</text>
</comment>
<keyword evidence="5 8" id="KW-0812">Transmembrane</keyword>
<evidence type="ECO:0000256" key="3">
    <source>
        <dbReference type="ARBA" id="ARBA00011489"/>
    </source>
</evidence>
<keyword evidence="6 8" id="KW-1133">Transmembrane helix</keyword>
<dbReference type="EMBL" id="AWUE01021185">
    <property type="protein sequence ID" value="OMO63098.1"/>
    <property type="molecule type" value="Genomic_DNA"/>
</dbReference>
<protein>
    <recommendedName>
        <fullName evidence="8">CASP-like protein</fullName>
    </recommendedName>
</protein>
<evidence type="ECO:0000259" key="9">
    <source>
        <dbReference type="Pfam" id="PF04535"/>
    </source>
</evidence>
<sequence length="183" mass="20469">MASTRIRVRATIILILRVLTILFAAACIVVLLLSKARDVDGSKITFEDVIAYRYMMATAIIAAAYCLLQLPFAMYYACTEKRLIRGDFLPAFDFYADKGIAFLLATGFGAGVLTTLDLKEFFREFLKRFGTDLKHTHFDNFFNKGYIASGLLAGAFLSMALLSICSSLRNNTTTTNNKGFFFR</sequence>
<feature type="domain" description="Casparian strip membrane protein" evidence="9">
    <location>
        <begin position="10"/>
        <end position="119"/>
    </location>
</feature>